<protein>
    <submittedName>
        <fullName evidence="1">Uncharacterized protein</fullName>
    </submittedName>
</protein>
<reference evidence="1" key="1">
    <citation type="journal article" date="2014" name="Front. Microbiol.">
        <title>High frequency of phylogenetically diverse reductive dehalogenase-homologous genes in deep subseafloor sedimentary metagenomes.</title>
        <authorList>
            <person name="Kawai M."/>
            <person name="Futagami T."/>
            <person name="Toyoda A."/>
            <person name="Takaki Y."/>
            <person name="Nishi S."/>
            <person name="Hori S."/>
            <person name="Arai W."/>
            <person name="Tsubouchi T."/>
            <person name="Morono Y."/>
            <person name="Uchiyama I."/>
            <person name="Ito T."/>
            <person name="Fujiyama A."/>
            <person name="Inagaki F."/>
            <person name="Takami H."/>
        </authorList>
    </citation>
    <scope>NUCLEOTIDE SEQUENCE</scope>
    <source>
        <strain evidence="1">Expedition CK06-06</strain>
    </source>
</reference>
<comment type="caution">
    <text evidence="1">The sequence shown here is derived from an EMBL/GenBank/DDBJ whole genome shotgun (WGS) entry which is preliminary data.</text>
</comment>
<dbReference type="AlphaFoldDB" id="X1PK20"/>
<sequence>MASGGYITKTKAQSAIASCGTNQGPQAGKSRLNCYSDYLEKSSLVKAGSW</sequence>
<gene>
    <name evidence="1" type="ORF">S06H3_52254</name>
</gene>
<accession>X1PK20</accession>
<evidence type="ECO:0000313" key="1">
    <source>
        <dbReference type="EMBL" id="GAI42871.1"/>
    </source>
</evidence>
<dbReference type="EMBL" id="BARV01033220">
    <property type="protein sequence ID" value="GAI42871.1"/>
    <property type="molecule type" value="Genomic_DNA"/>
</dbReference>
<proteinExistence type="predicted"/>
<name>X1PK20_9ZZZZ</name>
<organism evidence="1">
    <name type="scientific">marine sediment metagenome</name>
    <dbReference type="NCBI Taxonomy" id="412755"/>
    <lineage>
        <taxon>unclassified sequences</taxon>
        <taxon>metagenomes</taxon>
        <taxon>ecological metagenomes</taxon>
    </lineage>
</organism>